<dbReference type="AlphaFoldDB" id="A0A2N4UE29"/>
<feature type="transmembrane region" description="Helical" evidence="7">
    <location>
        <begin position="93"/>
        <end position="121"/>
    </location>
</feature>
<dbReference type="OrthoDB" id="9803623at2"/>
<comment type="subcellular location">
    <subcellularLocation>
        <location evidence="1 7">Cell membrane</location>
        <topology evidence="1 7">Multi-pass membrane protein</topology>
    </subcellularLocation>
</comment>
<sequence>MLAYLASRGLRSLLTIFLVLSFAFVILRMSGDPALIILSPDAPPEAIEAFRKSWGLDVPLWQQFVGYFVSLAQGNFGESMRDGTPAMQLVIDAIPATLAIALPAFLLHLLIGIPTGIFAALHRDSFVDRAVMSLSVAGHCLPSFVLGLVLVLVFSVSLGWLPSGGYGTPGHAVLPILTLSVGGAAVLARFTRSAMLEVLGQPYIRAACAKGLTWRQVVIRHALPNAAMPMITIAGLMLGGLVAGAVIVESVFSWPGIGRLIVSAVSNRDLSVVQAALLLITITMVLSNLIVDAVYCLVDPRLRSASSKAGV</sequence>
<evidence type="ECO:0000256" key="5">
    <source>
        <dbReference type="ARBA" id="ARBA00022989"/>
    </source>
</evidence>
<comment type="similarity">
    <text evidence="7">Belongs to the binding-protein-dependent transport system permease family.</text>
</comment>
<feature type="domain" description="ABC transmembrane type-1" evidence="8">
    <location>
        <begin position="94"/>
        <end position="291"/>
    </location>
</feature>
<dbReference type="Gene3D" id="1.10.3720.10">
    <property type="entry name" value="MetI-like"/>
    <property type="match status" value="1"/>
</dbReference>
<evidence type="ECO:0000256" key="6">
    <source>
        <dbReference type="ARBA" id="ARBA00023136"/>
    </source>
</evidence>
<keyword evidence="10" id="KW-1185">Reference proteome</keyword>
<evidence type="ECO:0000256" key="2">
    <source>
        <dbReference type="ARBA" id="ARBA00022448"/>
    </source>
</evidence>
<keyword evidence="2 7" id="KW-0813">Transport</keyword>
<feature type="transmembrane region" description="Helical" evidence="7">
    <location>
        <begin position="230"/>
        <end position="252"/>
    </location>
</feature>
<dbReference type="EMBL" id="PDNV01000008">
    <property type="protein sequence ID" value="PLC53273.1"/>
    <property type="molecule type" value="Genomic_DNA"/>
</dbReference>
<evidence type="ECO:0000313" key="9">
    <source>
        <dbReference type="EMBL" id="PLC53273.1"/>
    </source>
</evidence>
<keyword evidence="3" id="KW-1003">Cell membrane</keyword>
<organism evidence="9 10">
    <name type="scientific">Pollutimonas nitritireducens</name>
    <dbReference type="NCBI Taxonomy" id="2045209"/>
    <lineage>
        <taxon>Bacteria</taxon>
        <taxon>Pseudomonadati</taxon>
        <taxon>Pseudomonadota</taxon>
        <taxon>Betaproteobacteria</taxon>
        <taxon>Burkholderiales</taxon>
        <taxon>Alcaligenaceae</taxon>
        <taxon>Pollutimonas</taxon>
    </lineage>
</organism>
<keyword evidence="6 7" id="KW-0472">Membrane</keyword>
<evidence type="ECO:0000256" key="4">
    <source>
        <dbReference type="ARBA" id="ARBA00022692"/>
    </source>
</evidence>
<feature type="transmembrane region" description="Helical" evidence="7">
    <location>
        <begin position="272"/>
        <end position="298"/>
    </location>
</feature>
<keyword evidence="5 7" id="KW-1133">Transmembrane helix</keyword>
<feature type="transmembrane region" description="Helical" evidence="7">
    <location>
        <begin position="12"/>
        <end position="31"/>
    </location>
</feature>
<evidence type="ECO:0000256" key="3">
    <source>
        <dbReference type="ARBA" id="ARBA00022475"/>
    </source>
</evidence>
<protein>
    <submittedName>
        <fullName evidence="9">ABC transporter permease</fullName>
    </submittedName>
</protein>
<comment type="caution">
    <text evidence="9">The sequence shown here is derived from an EMBL/GenBank/DDBJ whole genome shotgun (WGS) entry which is preliminary data.</text>
</comment>
<proteinExistence type="inferred from homology"/>
<evidence type="ECO:0000256" key="1">
    <source>
        <dbReference type="ARBA" id="ARBA00004651"/>
    </source>
</evidence>
<dbReference type="InterPro" id="IPR035906">
    <property type="entry name" value="MetI-like_sf"/>
</dbReference>
<gene>
    <name evidence="9" type="ORF">CR155_13400</name>
</gene>
<dbReference type="InterPro" id="IPR045621">
    <property type="entry name" value="BPD_transp_1_N"/>
</dbReference>
<name>A0A2N4UE29_9BURK</name>
<dbReference type="CDD" id="cd06261">
    <property type="entry name" value="TM_PBP2"/>
    <property type="match status" value="1"/>
</dbReference>
<feature type="transmembrane region" description="Helical" evidence="7">
    <location>
        <begin position="133"/>
        <end position="160"/>
    </location>
</feature>
<dbReference type="RefSeq" id="WP_102070543.1">
    <property type="nucleotide sequence ID" value="NZ_PDNV01000008.1"/>
</dbReference>
<dbReference type="SUPFAM" id="SSF161098">
    <property type="entry name" value="MetI-like"/>
    <property type="match status" value="1"/>
</dbReference>
<dbReference type="GO" id="GO:0071916">
    <property type="term" value="F:dipeptide transmembrane transporter activity"/>
    <property type="evidence" value="ECO:0007669"/>
    <property type="project" value="TreeGrafter"/>
</dbReference>
<dbReference type="InterPro" id="IPR000515">
    <property type="entry name" value="MetI-like"/>
</dbReference>
<accession>A0A2N4UE29</accession>
<dbReference type="Pfam" id="PF19300">
    <property type="entry name" value="BPD_transp_1_N"/>
    <property type="match status" value="1"/>
</dbReference>
<dbReference type="PANTHER" id="PTHR43163">
    <property type="entry name" value="DIPEPTIDE TRANSPORT SYSTEM PERMEASE PROTEIN DPPB-RELATED"/>
    <property type="match status" value="1"/>
</dbReference>
<reference evidence="9 10" key="1">
    <citation type="submission" date="2017-10" db="EMBL/GenBank/DDBJ databases">
        <title>Two draft genome sequences of Pusillimonas sp. strains isolated from a nitrate- and radionuclide-contaminated groundwater in Russia.</title>
        <authorList>
            <person name="Grouzdev D.S."/>
            <person name="Tourova T.P."/>
            <person name="Goeva M.A."/>
            <person name="Babich T.L."/>
            <person name="Sokolova D.S."/>
            <person name="Abdullin R."/>
            <person name="Poltaraus A.B."/>
            <person name="Toshchakov S.V."/>
            <person name="Nazina T.N."/>
        </authorList>
    </citation>
    <scope>NUCLEOTIDE SEQUENCE [LARGE SCALE GENOMIC DNA]</scope>
    <source>
        <strain evidence="9 10">JR1/69-2-13</strain>
    </source>
</reference>
<dbReference type="Proteomes" id="UP000234328">
    <property type="component" value="Unassembled WGS sequence"/>
</dbReference>
<evidence type="ECO:0000256" key="7">
    <source>
        <dbReference type="RuleBase" id="RU363032"/>
    </source>
</evidence>
<dbReference type="Pfam" id="PF00528">
    <property type="entry name" value="BPD_transp_1"/>
    <property type="match status" value="1"/>
</dbReference>
<feature type="transmembrane region" description="Helical" evidence="7">
    <location>
        <begin position="172"/>
        <end position="190"/>
    </location>
</feature>
<evidence type="ECO:0000259" key="8">
    <source>
        <dbReference type="PROSITE" id="PS50928"/>
    </source>
</evidence>
<dbReference type="GO" id="GO:0005886">
    <property type="term" value="C:plasma membrane"/>
    <property type="evidence" value="ECO:0007669"/>
    <property type="project" value="UniProtKB-SubCell"/>
</dbReference>
<evidence type="ECO:0000313" key="10">
    <source>
        <dbReference type="Proteomes" id="UP000234328"/>
    </source>
</evidence>
<keyword evidence="4 7" id="KW-0812">Transmembrane</keyword>
<dbReference type="PROSITE" id="PS50928">
    <property type="entry name" value="ABC_TM1"/>
    <property type="match status" value="1"/>
</dbReference>
<dbReference type="PANTHER" id="PTHR43163:SF6">
    <property type="entry name" value="DIPEPTIDE TRANSPORT SYSTEM PERMEASE PROTEIN DPPB-RELATED"/>
    <property type="match status" value="1"/>
</dbReference>